<sequence length="164" mass="18676">MVCGCRSFILHLLLLILHGSIMRIGVLGFVLQHHVRSSRRGRSVFLPPRGASVTGTVYEAAEPEAPKVTLFTKEGCTLCDKVKDVLIELRETHPHSLSQIDITDQEHARWYDKYKYDIPVLHLDSKYWIKHRMTTEEAKEGLEAFQNGTFSSPKGEPNASEMER</sequence>
<evidence type="ECO:0000313" key="4">
    <source>
        <dbReference type="EMBL" id="CAE0411135.1"/>
    </source>
</evidence>
<dbReference type="AlphaFoldDB" id="A0A7S3L4A4"/>
<keyword evidence="1" id="KW-0813">Transport</keyword>
<feature type="region of interest" description="Disordered" evidence="2">
    <location>
        <begin position="142"/>
        <end position="164"/>
    </location>
</feature>
<name>A0A7S3L4A4_9STRA</name>
<dbReference type="PANTHER" id="PTHR33558">
    <property type="entry name" value="GLUTAREDOXIN-LIKE PROTEIN C5ORF63 HOMOLOG"/>
    <property type="match status" value="1"/>
</dbReference>
<dbReference type="InterPro" id="IPR036249">
    <property type="entry name" value="Thioredoxin-like_sf"/>
</dbReference>
<evidence type="ECO:0000256" key="1">
    <source>
        <dbReference type="RuleBase" id="RU363082"/>
    </source>
</evidence>
<dbReference type="PANTHER" id="PTHR33558:SF1">
    <property type="entry name" value="GLUTAREDOXIN-LIKE PROTEIN C5ORF63 HOMOLOG"/>
    <property type="match status" value="1"/>
</dbReference>
<dbReference type="SUPFAM" id="SSF52833">
    <property type="entry name" value="Thioredoxin-like"/>
    <property type="match status" value="1"/>
</dbReference>
<accession>A0A7S3L4A4</accession>
<organism evidence="4">
    <name type="scientific">Amphora coffeiformis</name>
    <dbReference type="NCBI Taxonomy" id="265554"/>
    <lineage>
        <taxon>Eukaryota</taxon>
        <taxon>Sar</taxon>
        <taxon>Stramenopiles</taxon>
        <taxon>Ochrophyta</taxon>
        <taxon>Bacillariophyta</taxon>
        <taxon>Bacillariophyceae</taxon>
        <taxon>Bacillariophycidae</taxon>
        <taxon>Thalassiophysales</taxon>
        <taxon>Catenulaceae</taxon>
        <taxon>Amphora</taxon>
    </lineage>
</organism>
<evidence type="ECO:0000256" key="2">
    <source>
        <dbReference type="SAM" id="MobiDB-lite"/>
    </source>
</evidence>
<feature type="transmembrane region" description="Helical" evidence="3">
    <location>
        <begin position="12"/>
        <end position="31"/>
    </location>
</feature>
<dbReference type="Gene3D" id="3.40.30.10">
    <property type="entry name" value="Glutaredoxin"/>
    <property type="match status" value="1"/>
</dbReference>
<reference evidence="4" key="1">
    <citation type="submission" date="2021-01" db="EMBL/GenBank/DDBJ databases">
        <authorList>
            <person name="Corre E."/>
            <person name="Pelletier E."/>
            <person name="Niang G."/>
            <person name="Scheremetjew M."/>
            <person name="Finn R."/>
            <person name="Kale V."/>
            <person name="Holt S."/>
            <person name="Cochrane G."/>
            <person name="Meng A."/>
            <person name="Brown T."/>
            <person name="Cohen L."/>
        </authorList>
    </citation>
    <scope>NUCLEOTIDE SEQUENCE</scope>
    <source>
        <strain evidence="4">CCMP127</strain>
    </source>
</reference>
<keyword evidence="3" id="KW-1133">Transmembrane helix</keyword>
<comment type="similarity">
    <text evidence="1">Belongs to the glutaredoxin family.</text>
</comment>
<keyword evidence="3" id="KW-0472">Membrane</keyword>
<keyword evidence="3" id="KW-0812">Transmembrane</keyword>
<evidence type="ECO:0000256" key="3">
    <source>
        <dbReference type="SAM" id="Phobius"/>
    </source>
</evidence>
<dbReference type="InterPro" id="IPR008554">
    <property type="entry name" value="Glutaredoxin-like"/>
</dbReference>
<dbReference type="EMBL" id="HBIM01010163">
    <property type="protein sequence ID" value="CAE0411135.1"/>
    <property type="molecule type" value="Transcribed_RNA"/>
</dbReference>
<keyword evidence="1" id="KW-0249">Electron transport</keyword>
<dbReference type="InterPro" id="IPR052565">
    <property type="entry name" value="Glutaredoxin-like_YDR286C"/>
</dbReference>
<gene>
    <name evidence="4" type="ORF">ACOF00016_LOCUS8522</name>
</gene>
<proteinExistence type="inferred from homology"/>
<dbReference type="Pfam" id="PF05768">
    <property type="entry name" value="Glrx-like"/>
    <property type="match status" value="1"/>
</dbReference>
<protein>
    <recommendedName>
        <fullName evidence="1">Glutaredoxin-like protein</fullName>
    </recommendedName>
</protein>